<reference evidence="1" key="1">
    <citation type="submission" date="2021-02" db="EMBL/GenBank/DDBJ databases">
        <authorList>
            <person name="Nowell W R."/>
        </authorList>
    </citation>
    <scope>NUCLEOTIDE SEQUENCE</scope>
</reference>
<keyword evidence="5" id="KW-1185">Reference proteome</keyword>
<comment type="caution">
    <text evidence="1">The sequence shown here is derived from an EMBL/GenBank/DDBJ whole genome shotgun (WGS) entry which is preliminary data.</text>
</comment>
<dbReference type="Proteomes" id="UP000681722">
    <property type="component" value="Unassembled WGS sequence"/>
</dbReference>
<proteinExistence type="predicted"/>
<dbReference type="EMBL" id="CAJOBA010053671">
    <property type="protein sequence ID" value="CAF4267155.1"/>
    <property type="molecule type" value="Genomic_DNA"/>
</dbReference>
<evidence type="ECO:0000313" key="2">
    <source>
        <dbReference type="EMBL" id="CAF1476043.1"/>
    </source>
</evidence>
<evidence type="ECO:0000313" key="4">
    <source>
        <dbReference type="EMBL" id="CAF4267155.1"/>
    </source>
</evidence>
<evidence type="ECO:0000313" key="1">
    <source>
        <dbReference type="EMBL" id="CAF1102706.1"/>
    </source>
</evidence>
<dbReference type="EMBL" id="CAJNOQ010005553">
    <property type="protein sequence ID" value="CAF1102706.1"/>
    <property type="molecule type" value="Genomic_DNA"/>
</dbReference>
<dbReference type="OrthoDB" id="9975167at2759"/>
<evidence type="ECO:0000313" key="5">
    <source>
        <dbReference type="Proteomes" id="UP000663829"/>
    </source>
</evidence>
<sequence>MCRGYCRNYVLLTPSKIIAVKESYQTTQYPSIKKELNLTLKEWENILNLVDITKFKATPNVLGCPDCADGGAEWIEIVFQSGTKRVTFDNGRTIPGLESLVNKLREIRNEYIN</sequence>
<dbReference type="AlphaFoldDB" id="A0A814PAK0"/>
<dbReference type="Proteomes" id="UP000682733">
    <property type="component" value="Unassembled WGS sequence"/>
</dbReference>
<dbReference type="Proteomes" id="UP000677228">
    <property type="component" value="Unassembled WGS sequence"/>
</dbReference>
<name>A0A814PAK0_9BILA</name>
<dbReference type="Proteomes" id="UP000663829">
    <property type="component" value="Unassembled WGS sequence"/>
</dbReference>
<organism evidence="1 5">
    <name type="scientific">Didymodactylos carnosus</name>
    <dbReference type="NCBI Taxonomy" id="1234261"/>
    <lineage>
        <taxon>Eukaryota</taxon>
        <taxon>Metazoa</taxon>
        <taxon>Spiralia</taxon>
        <taxon>Gnathifera</taxon>
        <taxon>Rotifera</taxon>
        <taxon>Eurotatoria</taxon>
        <taxon>Bdelloidea</taxon>
        <taxon>Philodinida</taxon>
        <taxon>Philodinidae</taxon>
        <taxon>Didymodactylos</taxon>
    </lineage>
</organism>
<protein>
    <submittedName>
        <fullName evidence="1">Uncharacterized protein</fullName>
    </submittedName>
</protein>
<evidence type="ECO:0000313" key="3">
    <source>
        <dbReference type="EMBL" id="CAF3867489.1"/>
    </source>
</evidence>
<dbReference type="EMBL" id="CAJNOK010031767">
    <property type="protein sequence ID" value="CAF1476043.1"/>
    <property type="molecule type" value="Genomic_DNA"/>
</dbReference>
<dbReference type="EMBL" id="CAJOBC010005553">
    <property type="protein sequence ID" value="CAF3867489.1"/>
    <property type="molecule type" value="Genomic_DNA"/>
</dbReference>
<accession>A0A814PAK0</accession>
<gene>
    <name evidence="1" type="ORF">GPM918_LOCUS18828</name>
    <name evidence="2" type="ORF">OVA965_LOCUS35856</name>
    <name evidence="3" type="ORF">SRO942_LOCUS18825</name>
    <name evidence="4" type="ORF">TMI583_LOCUS36838</name>
</gene>